<accession>A0A367LZ81</accession>
<dbReference type="EMBL" id="QORE01002459">
    <property type="protein sequence ID" value="RCI70053.1"/>
    <property type="molecule type" value="Genomic_DNA"/>
</dbReference>
<dbReference type="Pfam" id="PF02924">
    <property type="entry name" value="HDPD"/>
    <property type="match status" value="1"/>
</dbReference>
<gene>
    <name evidence="1" type="ORF">DT376_36640</name>
</gene>
<reference evidence="1 2" key="1">
    <citation type="submission" date="2018-07" db="EMBL/GenBank/DDBJ databases">
        <title>Mechanisms of high-level aminoglycoside resistance among Gram-negative pathogens in Brazil.</title>
        <authorList>
            <person name="Ballaben A.S."/>
            <person name="Darini A.L.C."/>
            <person name="Doi Y."/>
        </authorList>
    </citation>
    <scope>NUCLEOTIDE SEQUENCE [LARGE SCALE GENOMIC DNA]</scope>
    <source>
        <strain evidence="1 2">B2-305</strain>
    </source>
</reference>
<organism evidence="1 2">
    <name type="scientific">Pseudomonas aeruginosa</name>
    <dbReference type="NCBI Taxonomy" id="287"/>
    <lineage>
        <taxon>Bacteria</taxon>
        <taxon>Pseudomonadati</taxon>
        <taxon>Pseudomonadota</taxon>
        <taxon>Gammaproteobacteria</taxon>
        <taxon>Pseudomonadales</taxon>
        <taxon>Pseudomonadaceae</taxon>
        <taxon>Pseudomonas</taxon>
    </lineage>
</organism>
<comment type="caution">
    <text evidence="1">The sequence shown here is derived from an EMBL/GenBank/DDBJ whole genome shotgun (WGS) entry which is preliminary data.</text>
</comment>
<dbReference type="InterPro" id="IPR004195">
    <property type="entry name" value="Head_decoration_D"/>
</dbReference>
<protein>
    <submittedName>
        <fullName evidence="1">Head decoration protein</fullName>
    </submittedName>
</protein>
<sequence>MYEVQRNTYVPDQLAAGDFPIATGSGVIAAGQVLKRGAVLGRVTASKEYKLSVAAADDGSQAPSAVLLEAVDTSAGAKVAPLQLTGDVRFGALTVGE</sequence>
<dbReference type="Gene3D" id="2.40.300.10">
    <property type="entry name" value="Head decoration protein D"/>
    <property type="match status" value="1"/>
</dbReference>
<dbReference type="Proteomes" id="UP000253594">
    <property type="component" value="Unassembled WGS sequence"/>
</dbReference>
<name>A0A367LZ81_PSEAI</name>
<evidence type="ECO:0000313" key="2">
    <source>
        <dbReference type="Proteomes" id="UP000253594"/>
    </source>
</evidence>
<feature type="non-terminal residue" evidence="1">
    <location>
        <position position="97"/>
    </location>
</feature>
<dbReference type="AlphaFoldDB" id="A0A367LZ81"/>
<proteinExistence type="predicted"/>
<evidence type="ECO:0000313" key="1">
    <source>
        <dbReference type="EMBL" id="RCI70053.1"/>
    </source>
</evidence>